<organism evidence="1 2">
    <name type="scientific">Aspergillus campestris (strain IBT 28561)</name>
    <dbReference type="NCBI Taxonomy" id="1392248"/>
    <lineage>
        <taxon>Eukaryota</taxon>
        <taxon>Fungi</taxon>
        <taxon>Dikarya</taxon>
        <taxon>Ascomycota</taxon>
        <taxon>Pezizomycotina</taxon>
        <taxon>Eurotiomycetes</taxon>
        <taxon>Eurotiomycetidae</taxon>
        <taxon>Eurotiales</taxon>
        <taxon>Aspergillaceae</taxon>
        <taxon>Aspergillus</taxon>
        <taxon>Aspergillus subgen. Circumdati</taxon>
    </lineage>
</organism>
<evidence type="ECO:0000313" key="1">
    <source>
        <dbReference type="EMBL" id="PKX99698.1"/>
    </source>
</evidence>
<name>A0A2I1CQ00_ASPC2</name>
<dbReference type="RefSeq" id="XP_024688293.1">
    <property type="nucleotide sequence ID" value="XM_024841807.1"/>
</dbReference>
<comment type="caution">
    <text evidence="1">The sequence shown here is derived from an EMBL/GenBank/DDBJ whole genome shotgun (WGS) entry which is preliminary data.</text>
</comment>
<protein>
    <submittedName>
        <fullName evidence="1">Uncharacterized protein</fullName>
    </submittedName>
</protein>
<dbReference type="AlphaFoldDB" id="A0A2I1CQ00"/>
<accession>A0A2I1CQ00</accession>
<reference evidence="1" key="1">
    <citation type="submission" date="2016-12" db="EMBL/GenBank/DDBJ databases">
        <title>The genomes of Aspergillus section Nigri reveals drivers in fungal speciation.</title>
        <authorList>
            <consortium name="DOE Joint Genome Institute"/>
            <person name="Vesth T.C."/>
            <person name="Nybo J."/>
            <person name="Theobald S."/>
            <person name="Brandl J."/>
            <person name="Frisvad J.C."/>
            <person name="Nielsen K.F."/>
            <person name="Lyhne E.K."/>
            <person name="Kogle M.E."/>
            <person name="Kuo A."/>
            <person name="Riley R."/>
            <person name="Clum A."/>
            <person name="Nolan M."/>
            <person name="Lipzen A."/>
            <person name="Salamov A."/>
            <person name="Henrissat B."/>
            <person name="Wiebenga A."/>
            <person name="De vries R.P."/>
            <person name="Grigoriev I.V."/>
            <person name="Mortensen U.H."/>
            <person name="Andersen M.R."/>
            <person name="Baker S.E."/>
        </authorList>
    </citation>
    <scope>NUCLEOTIDE SEQUENCE</scope>
    <source>
        <strain evidence="1">IBT 28561</strain>
    </source>
</reference>
<proteinExistence type="predicted"/>
<dbReference type="EMBL" id="MSFM01000042">
    <property type="protein sequence ID" value="PKX99698.1"/>
    <property type="molecule type" value="Genomic_DNA"/>
</dbReference>
<dbReference type="Proteomes" id="UP000234254">
    <property type="component" value="Unassembled WGS sequence"/>
</dbReference>
<evidence type="ECO:0000313" key="2">
    <source>
        <dbReference type="Proteomes" id="UP000234254"/>
    </source>
</evidence>
<dbReference type="GeneID" id="36549336"/>
<keyword evidence="2" id="KW-1185">Reference proteome</keyword>
<dbReference type="VEuPathDB" id="FungiDB:P168DRAFT_341871"/>
<gene>
    <name evidence="1" type="ORF">P168DRAFT_341871</name>
</gene>
<sequence length="156" mass="16982">MFHRYRHVGLGGGVGIVDGGSVGSERRSRCRCSGRRSSCPGPPYRRSGATMAETSKRTSPSCRCCQSRLTPGGRELALPSVGTLPGRTSSVVSGWKATYLSPPGLTVSVRAWWPKKPSICPLGPYLFQNTRLQLSVRSPEISATYCHWSASPWRSR</sequence>